<dbReference type="InterPro" id="IPR007889">
    <property type="entry name" value="HTH_Psq"/>
</dbReference>
<evidence type="ECO:0000259" key="2">
    <source>
        <dbReference type="Pfam" id="PF05225"/>
    </source>
</evidence>
<evidence type="ECO:0000256" key="1">
    <source>
        <dbReference type="SAM" id="MobiDB-lite"/>
    </source>
</evidence>
<evidence type="ECO:0000313" key="3">
    <source>
        <dbReference type="EMBL" id="KAF2839829.1"/>
    </source>
</evidence>
<dbReference type="AlphaFoldDB" id="A0A9P4SCA0"/>
<proteinExistence type="predicted"/>
<dbReference type="InterPro" id="IPR009057">
    <property type="entry name" value="Homeodomain-like_sf"/>
</dbReference>
<accession>A0A9P4SCA0</accession>
<sequence>MIERTATVSRRCCILKEEVRLARVTCFTSQWDTPVSGTSHQNHPTSSTKSTMPLTQNLQKLRQEGRLLIATKSLQENRISSVRKAAGLYDVPKSTLHRRVHGITPQSVSNSQKRKLQLSE</sequence>
<dbReference type="GO" id="GO:0003677">
    <property type="term" value="F:DNA binding"/>
    <property type="evidence" value="ECO:0007669"/>
    <property type="project" value="InterPro"/>
</dbReference>
<name>A0A9P4SCA0_9PEZI</name>
<dbReference type="OrthoDB" id="3780765at2759"/>
<feature type="region of interest" description="Disordered" evidence="1">
    <location>
        <begin position="33"/>
        <end position="54"/>
    </location>
</feature>
<dbReference type="Proteomes" id="UP000799429">
    <property type="component" value="Unassembled WGS sequence"/>
</dbReference>
<feature type="region of interest" description="Disordered" evidence="1">
    <location>
        <begin position="100"/>
        <end position="120"/>
    </location>
</feature>
<reference evidence="3" key="1">
    <citation type="journal article" date="2020" name="Stud. Mycol.">
        <title>101 Dothideomycetes genomes: a test case for predicting lifestyles and emergence of pathogens.</title>
        <authorList>
            <person name="Haridas S."/>
            <person name="Albert R."/>
            <person name="Binder M."/>
            <person name="Bloem J."/>
            <person name="Labutti K."/>
            <person name="Salamov A."/>
            <person name="Andreopoulos B."/>
            <person name="Baker S."/>
            <person name="Barry K."/>
            <person name="Bills G."/>
            <person name="Bluhm B."/>
            <person name="Cannon C."/>
            <person name="Castanera R."/>
            <person name="Culley D."/>
            <person name="Daum C."/>
            <person name="Ezra D."/>
            <person name="Gonzalez J."/>
            <person name="Henrissat B."/>
            <person name="Kuo A."/>
            <person name="Liang C."/>
            <person name="Lipzen A."/>
            <person name="Lutzoni F."/>
            <person name="Magnuson J."/>
            <person name="Mondo S."/>
            <person name="Nolan M."/>
            <person name="Ohm R."/>
            <person name="Pangilinan J."/>
            <person name="Park H.-J."/>
            <person name="Ramirez L."/>
            <person name="Alfaro M."/>
            <person name="Sun H."/>
            <person name="Tritt A."/>
            <person name="Yoshinaga Y."/>
            <person name="Zwiers L.-H."/>
            <person name="Turgeon B."/>
            <person name="Goodwin S."/>
            <person name="Spatafora J."/>
            <person name="Crous P."/>
            <person name="Grigoriev I."/>
        </authorList>
    </citation>
    <scope>NUCLEOTIDE SEQUENCE</scope>
    <source>
        <strain evidence="3">CBS 101060</strain>
    </source>
</reference>
<organism evidence="3 4">
    <name type="scientific">Patellaria atrata CBS 101060</name>
    <dbReference type="NCBI Taxonomy" id="1346257"/>
    <lineage>
        <taxon>Eukaryota</taxon>
        <taxon>Fungi</taxon>
        <taxon>Dikarya</taxon>
        <taxon>Ascomycota</taxon>
        <taxon>Pezizomycotina</taxon>
        <taxon>Dothideomycetes</taxon>
        <taxon>Dothideomycetes incertae sedis</taxon>
        <taxon>Patellariales</taxon>
        <taxon>Patellariaceae</taxon>
        <taxon>Patellaria</taxon>
    </lineage>
</organism>
<protein>
    <recommendedName>
        <fullName evidence="2">HTH psq-type domain-containing protein</fullName>
    </recommendedName>
</protein>
<dbReference type="Pfam" id="PF05225">
    <property type="entry name" value="HTH_psq"/>
    <property type="match status" value="1"/>
</dbReference>
<gene>
    <name evidence="3" type="ORF">M501DRAFT_1050464</name>
</gene>
<comment type="caution">
    <text evidence="3">The sequence shown here is derived from an EMBL/GenBank/DDBJ whole genome shotgun (WGS) entry which is preliminary data.</text>
</comment>
<dbReference type="EMBL" id="MU006094">
    <property type="protein sequence ID" value="KAF2839829.1"/>
    <property type="molecule type" value="Genomic_DNA"/>
</dbReference>
<feature type="domain" description="HTH psq-type" evidence="2">
    <location>
        <begin position="81"/>
        <end position="104"/>
    </location>
</feature>
<dbReference type="SUPFAM" id="SSF46689">
    <property type="entry name" value="Homeodomain-like"/>
    <property type="match status" value="1"/>
</dbReference>
<keyword evidence="4" id="KW-1185">Reference proteome</keyword>
<evidence type="ECO:0000313" key="4">
    <source>
        <dbReference type="Proteomes" id="UP000799429"/>
    </source>
</evidence>
<dbReference type="Gene3D" id="1.10.10.60">
    <property type="entry name" value="Homeodomain-like"/>
    <property type="match status" value="1"/>
</dbReference>